<name>A0A1I0Y9P7_SELRU</name>
<dbReference type="EMBL" id="FOJX01000011">
    <property type="protein sequence ID" value="SFB09994.1"/>
    <property type="molecule type" value="Genomic_DNA"/>
</dbReference>
<accession>A0A1I0Y9P7</accession>
<organism evidence="1 2">
    <name type="scientific">Selenomonas ruminantium</name>
    <dbReference type="NCBI Taxonomy" id="971"/>
    <lineage>
        <taxon>Bacteria</taxon>
        <taxon>Bacillati</taxon>
        <taxon>Bacillota</taxon>
        <taxon>Negativicutes</taxon>
        <taxon>Selenomonadales</taxon>
        <taxon>Selenomonadaceae</taxon>
        <taxon>Selenomonas</taxon>
    </lineage>
</organism>
<evidence type="ECO:0000313" key="2">
    <source>
        <dbReference type="Proteomes" id="UP000183843"/>
    </source>
</evidence>
<proteinExistence type="predicted"/>
<protein>
    <submittedName>
        <fullName evidence="1">Uncharacterized protein</fullName>
    </submittedName>
</protein>
<evidence type="ECO:0000313" key="1">
    <source>
        <dbReference type="EMBL" id="SFB09994.1"/>
    </source>
</evidence>
<sequence length="167" mass="20138">MEGRKLFEPDNSSDTQAIVSQIKSMMNDLSLCDDAKARKEIKKKIDAACADVINRQKWSAKWYDYYDEKNLKKKVSVLQNLYRGTLTVEELMIFLADDDWIEEKREKLKQKIYKIEKDRIAQFCYDDYSVVFAEWVLCKDEILKMYWEEKVFELEQEHWHRNNVSEK</sequence>
<dbReference type="Proteomes" id="UP000183843">
    <property type="component" value="Unassembled WGS sequence"/>
</dbReference>
<dbReference type="AlphaFoldDB" id="A0A1I0Y9P7"/>
<dbReference type="RefSeq" id="WP_074816632.1">
    <property type="nucleotide sequence ID" value="NZ_FOJX01000011.1"/>
</dbReference>
<reference evidence="1 2" key="1">
    <citation type="submission" date="2016-10" db="EMBL/GenBank/DDBJ databases">
        <authorList>
            <person name="de Groot N.N."/>
        </authorList>
    </citation>
    <scope>NUCLEOTIDE SEQUENCE [LARGE SCALE GENOMIC DNA]</scope>
    <source>
        <strain evidence="1 2">L14</strain>
    </source>
</reference>
<gene>
    <name evidence="1" type="ORF">SAMN05216587_11119</name>
</gene>